<dbReference type="GO" id="GO:0001518">
    <property type="term" value="C:voltage-gated sodium channel complex"/>
    <property type="evidence" value="ECO:0007669"/>
    <property type="project" value="TreeGrafter"/>
</dbReference>
<feature type="transmembrane region" description="Helical" evidence="5">
    <location>
        <begin position="153"/>
        <end position="177"/>
    </location>
</feature>
<feature type="domain" description="Ion transport" evidence="6">
    <location>
        <begin position="36"/>
        <end position="268"/>
    </location>
</feature>
<evidence type="ECO:0000256" key="4">
    <source>
        <dbReference type="ARBA" id="ARBA00023136"/>
    </source>
</evidence>
<comment type="subcellular location">
    <subcellularLocation>
        <location evidence="1">Membrane</location>
        <topology evidence="1">Multi-pass membrane protein</topology>
    </subcellularLocation>
</comment>
<feature type="transmembrane region" description="Helical" evidence="5">
    <location>
        <begin position="238"/>
        <end position="259"/>
    </location>
</feature>
<organism evidence="7">
    <name type="scientific">Petromyzon marinus</name>
    <name type="common">Sea lamprey</name>
    <dbReference type="NCBI Taxonomy" id="7757"/>
    <lineage>
        <taxon>Eukaryota</taxon>
        <taxon>Metazoa</taxon>
        <taxon>Chordata</taxon>
        <taxon>Craniata</taxon>
        <taxon>Vertebrata</taxon>
        <taxon>Cyclostomata</taxon>
        <taxon>Hyperoartia</taxon>
        <taxon>Petromyzontiformes</taxon>
        <taxon>Petromyzontidae</taxon>
        <taxon>Petromyzon</taxon>
    </lineage>
</organism>
<dbReference type="GO" id="GO:0008332">
    <property type="term" value="F:low voltage-gated calcium channel activity"/>
    <property type="evidence" value="ECO:0007669"/>
    <property type="project" value="TreeGrafter"/>
</dbReference>
<evidence type="ECO:0000256" key="1">
    <source>
        <dbReference type="ARBA" id="ARBA00004141"/>
    </source>
</evidence>
<dbReference type="Ensembl" id="ENSPMAT00000001904.1">
    <property type="protein sequence ID" value="ENSPMAP00000001894.1"/>
    <property type="gene ID" value="ENSPMAG00000001732.1"/>
</dbReference>
<dbReference type="Pfam" id="PF00520">
    <property type="entry name" value="Ion_trans"/>
    <property type="match status" value="1"/>
</dbReference>
<feature type="transmembrane region" description="Helical" evidence="5">
    <location>
        <begin position="129"/>
        <end position="147"/>
    </location>
</feature>
<dbReference type="PANTHER" id="PTHR10037:SF230">
    <property type="entry name" value="CA[2+]-CHANNEL PROTEIN ALPHA[[1]] SUBUNIT T, ISOFORM F"/>
    <property type="match status" value="1"/>
</dbReference>
<dbReference type="InterPro" id="IPR027359">
    <property type="entry name" value="Volt_channel_dom_sf"/>
</dbReference>
<evidence type="ECO:0000256" key="3">
    <source>
        <dbReference type="ARBA" id="ARBA00022989"/>
    </source>
</evidence>
<reference evidence="7" key="2">
    <citation type="submission" date="2025-09" db="UniProtKB">
        <authorList>
            <consortium name="Ensembl"/>
        </authorList>
    </citation>
    <scope>IDENTIFICATION</scope>
</reference>
<dbReference type="GO" id="GO:0005248">
    <property type="term" value="F:voltage-gated sodium channel activity"/>
    <property type="evidence" value="ECO:0007669"/>
    <property type="project" value="TreeGrafter"/>
</dbReference>
<name>S4R9L3_PETMA</name>
<dbReference type="GO" id="GO:0043005">
    <property type="term" value="C:neuron projection"/>
    <property type="evidence" value="ECO:0007669"/>
    <property type="project" value="TreeGrafter"/>
</dbReference>
<keyword evidence="4 5" id="KW-0472">Membrane</keyword>
<evidence type="ECO:0000256" key="5">
    <source>
        <dbReference type="SAM" id="Phobius"/>
    </source>
</evidence>
<dbReference type="GO" id="GO:0070509">
    <property type="term" value="P:calcium ion import"/>
    <property type="evidence" value="ECO:0007669"/>
    <property type="project" value="TreeGrafter"/>
</dbReference>
<evidence type="ECO:0000313" key="7">
    <source>
        <dbReference type="Ensembl" id="ENSPMAP00000001894.1"/>
    </source>
</evidence>
<dbReference type="PANTHER" id="PTHR10037">
    <property type="entry name" value="VOLTAGE-GATED CATION CHANNEL CALCIUM AND SODIUM"/>
    <property type="match status" value="1"/>
</dbReference>
<dbReference type="HOGENOM" id="CLU_1017572_0_0_1"/>
<keyword evidence="3 5" id="KW-1133">Transmembrane helix</keyword>
<dbReference type="Gene3D" id="1.20.120.350">
    <property type="entry name" value="Voltage-gated potassium channels. Chain C"/>
    <property type="match status" value="1"/>
</dbReference>
<proteinExistence type="predicted"/>
<protein>
    <recommendedName>
        <fullName evidence="6">Ion transport domain-containing protein</fullName>
    </recommendedName>
</protein>
<evidence type="ECO:0000259" key="6">
    <source>
        <dbReference type="Pfam" id="PF00520"/>
    </source>
</evidence>
<dbReference type="GO" id="GO:0045956">
    <property type="term" value="P:positive regulation of calcium ion-dependent exocytosis"/>
    <property type="evidence" value="ECO:0007669"/>
    <property type="project" value="TreeGrafter"/>
</dbReference>
<dbReference type="GeneTree" id="ENSGT00940000156666"/>
<keyword evidence="2 5" id="KW-0812">Transmembrane</keyword>
<sequence>MDLNSTEGACDLLIEDFTQWHTESIIRASPSSLPFAVKHRGVRHSLNEGLKYCNYVFTSVFVLEALLKLLAFGIRRYFKDRWNQLDLAIVLLSIMGIILEEIEISASLPINPTIIRIMRVLRITRVLKLVKMATGMQALLAVVVQALPQVGNLGLLFLLLFFIYAALGVELFGGLTCEDYPCEGLSRHATFENFGMALLTLFRVSTGDNWNGIMKDTLRECSSLDRQCISYLPVISPIYFVTFVLTAQFVLVNVVVAVLMKHLEDSAEDAHEEEE</sequence>
<dbReference type="Gene3D" id="1.10.287.70">
    <property type="match status" value="1"/>
</dbReference>
<dbReference type="InterPro" id="IPR043203">
    <property type="entry name" value="VGCC_Ca_Na"/>
</dbReference>
<dbReference type="STRING" id="7757.ENSPMAP00000001894"/>
<feature type="transmembrane region" description="Helical" evidence="5">
    <location>
        <begin position="52"/>
        <end position="75"/>
    </location>
</feature>
<reference evidence="7" key="1">
    <citation type="submission" date="2025-08" db="UniProtKB">
        <authorList>
            <consortium name="Ensembl"/>
        </authorList>
    </citation>
    <scope>IDENTIFICATION</scope>
</reference>
<dbReference type="GO" id="GO:0086010">
    <property type="term" value="P:membrane depolarization during action potential"/>
    <property type="evidence" value="ECO:0007669"/>
    <property type="project" value="TreeGrafter"/>
</dbReference>
<dbReference type="OMA" id="WHTESII"/>
<dbReference type="InterPro" id="IPR005821">
    <property type="entry name" value="Ion_trans_dom"/>
</dbReference>
<evidence type="ECO:0000256" key="2">
    <source>
        <dbReference type="ARBA" id="ARBA00022692"/>
    </source>
</evidence>
<accession>S4R9L3</accession>
<dbReference type="SUPFAM" id="SSF81324">
    <property type="entry name" value="Voltage-gated potassium channels"/>
    <property type="match status" value="1"/>
</dbReference>